<dbReference type="SUPFAM" id="SSF103473">
    <property type="entry name" value="MFS general substrate transporter"/>
    <property type="match status" value="1"/>
</dbReference>
<dbReference type="Pfam" id="PF07690">
    <property type="entry name" value="MFS_1"/>
    <property type="match status" value="1"/>
</dbReference>
<evidence type="ECO:0000256" key="2">
    <source>
        <dbReference type="SAM" id="Phobius"/>
    </source>
</evidence>
<keyword evidence="2" id="KW-0472">Membrane</keyword>
<dbReference type="InterPro" id="IPR050327">
    <property type="entry name" value="Proton-linked_MCT"/>
</dbReference>
<dbReference type="KEGG" id="epa:110235598"/>
<feature type="transmembrane region" description="Helical" evidence="2">
    <location>
        <begin position="235"/>
        <end position="257"/>
    </location>
</feature>
<accession>A0A913YHN4</accession>
<feature type="transmembrane region" description="Helical" evidence="2">
    <location>
        <begin position="57"/>
        <end position="75"/>
    </location>
</feature>
<dbReference type="RefSeq" id="XP_028513916.1">
    <property type="nucleotide sequence ID" value="XM_028658115.1"/>
</dbReference>
<keyword evidence="5" id="KW-1185">Reference proteome</keyword>
<name>A0A913YHN4_EXADI</name>
<feature type="transmembrane region" description="Helical" evidence="2">
    <location>
        <begin position="111"/>
        <end position="133"/>
    </location>
</feature>
<dbReference type="PANTHER" id="PTHR11360:SF251">
    <property type="entry name" value="MAJOR FACILITATOR SUPERFAMILY (MFS) PROFILE DOMAIN-CONTAINING PROTEIN"/>
    <property type="match status" value="1"/>
</dbReference>
<feature type="transmembrane region" description="Helical" evidence="2">
    <location>
        <begin position="176"/>
        <end position="194"/>
    </location>
</feature>
<organism evidence="4 5">
    <name type="scientific">Exaiptasia diaphana</name>
    <name type="common">Tropical sea anemone</name>
    <name type="synonym">Aiptasia pulchella</name>
    <dbReference type="NCBI Taxonomy" id="2652724"/>
    <lineage>
        <taxon>Eukaryota</taxon>
        <taxon>Metazoa</taxon>
        <taxon>Cnidaria</taxon>
        <taxon>Anthozoa</taxon>
        <taxon>Hexacorallia</taxon>
        <taxon>Actiniaria</taxon>
        <taxon>Aiptasiidae</taxon>
        <taxon>Exaiptasia</taxon>
    </lineage>
</organism>
<dbReference type="PANTHER" id="PTHR11360">
    <property type="entry name" value="MONOCARBOXYLATE TRANSPORTER"/>
    <property type="match status" value="1"/>
</dbReference>
<dbReference type="InterPro" id="IPR011701">
    <property type="entry name" value="MFS"/>
</dbReference>
<evidence type="ECO:0000259" key="3">
    <source>
        <dbReference type="PROSITE" id="PS50850"/>
    </source>
</evidence>
<dbReference type="InterPro" id="IPR036259">
    <property type="entry name" value="MFS_trans_sf"/>
</dbReference>
<evidence type="ECO:0000256" key="1">
    <source>
        <dbReference type="ARBA" id="ARBA00004141"/>
    </source>
</evidence>
<feature type="domain" description="Major facilitator superfamily (MFS) profile" evidence="3">
    <location>
        <begin position="18"/>
        <end position="260"/>
    </location>
</feature>
<dbReference type="EnsemblMetazoa" id="XM_028658115.1">
    <property type="protein sequence ID" value="XP_028513916.1"/>
    <property type="gene ID" value="LOC110235598"/>
</dbReference>
<dbReference type="OrthoDB" id="5985027at2759"/>
<keyword evidence="2" id="KW-1133">Transmembrane helix</keyword>
<proteinExistence type="predicted"/>
<dbReference type="GeneID" id="110235598"/>
<dbReference type="PROSITE" id="PS50850">
    <property type="entry name" value="MFS"/>
    <property type="match status" value="1"/>
</dbReference>
<protein>
    <recommendedName>
        <fullName evidence="3">Major facilitator superfamily (MFS) profile domain-containing protein</fullName>
    </recommendedName>
</protein>
<keyword evidence="2" id="KW-0812">Transmembrane</keyword>
<feature type="transmembrane region" description="Helical" evidence="2">
    <location>
        <begin position="16"/>
        <end position="37"/>
    </location>
</feature>
<dbReference type="GO" id="GO:0022857">
    <property type="term" value="F:transmembrane transporter activity"/>
    <property type="evidence" value="ECO:0007669"/>
    <property type="project" value="InterPro"/>
</dbReference>
<evidence type="ECO:0000313" key="5">
    <source>
        <dbReference type="Proteomes" id="UP000887567"/>
    </source>
</evidence>
<feature type="transmembrane region" description="Helical" evidence="2">
    <location>
        <begin position="142"/>
        <end position="164"/>
    </location>
</feature>
<dbReference type="OMA" id="CCINAFA"/>
<dbReference type="InterPro" id="IPR020846">
    <property type="entry name" value="MFS_dom"/>
</dbReference>
<dbReference type="GO" id="GO:0016020">
    <property type="term" value="C:membrane"/>
    <property type="evidence" value="ECO:0007669"/>
    <property type="project" value="UniProtKB-SubCell"/>
</dbReference>
<dbReference type="AlphaFoldDB" id="A0A913YHN4"/>
<dbReference type="Proteomes" id="UP000887567">
    <property type="component" value="Unplaced"/>
</dbReference>
<sequence>MVFCKRSKKPHPRDGPWAWLVCIAATVIFGLSFGYMLSFGVVLPVLSKHFNSSRGSTAWIGSLAIGFSYLFGPLAVKTIDLVNERTVGVCGALLASSIMAISSFLNNIIILYFLHGVFLGLCGSFILNSLLLIIRKYFKDKLAVAIGIASSGSSFGVLCIGPALHVLIDFLGWRGTFRVMSGVFVIIALLSLTFDPNIQEDEHTTAITCQQRDERSSTTRCQGFIDCSIWKSRRYVVGIVTIFLIYFGVLVPSIHLVSIS</sequence>
<dbReference type="Gene3D" id="1.20.1250.20">
    <property type="entry name" value="MFS general substrate transporter like domains"/>
    <property type="match status" value="1"/>
</dbReference>
<evidence type="ECO:0000313" key="4">
    <source>
        <dbReference type="EnsemblMetazoa" id="XP_028513916.1"/>
    </source>
</evidence>
<comment type="subcellular location">
    <subcellularLocation>
        <location evidence="1">Membrane</location>
        <topology evidence="1">Multi-pass membrane protein</topology>
    </subcellularLocation>
</comment>
<reference evidence="4" key="1">
    <citation type="submission" date="2022-11" db="UniProtKB">
        <authorList>
            <consortium name="EnsemblMetazoa"/>
        </authorList>
    </citation>
    <scope>IDENTIFICATION</scope>
</reference>
<feature type="transmembrane region" description="Helical" evidence="2">
    <location>
        <begin position="87"/>
        <end position="105"/>
    </location>
</feature>